<dbReference type="EMBL" id="BAAAQD010000014">
    <property type="protein sequence ID" value="GAA1537236.1"/>
    <property type="molecule type" value="Genomic_DNA"/>
</dbReference>
<accession>A0ABN2BC13</accession>
<sequence>MGCGSCGGGDWGWGLLVGVVAGGSGVVGGAGGGAVGRLVGGGMVGEGVAAAGSRALRRRVSFVVWRAARPCARAAANSALARWRSVRRRADSQARVARRAAWAASSAACVGTRVVGHNDPAPGASSEKHGRGTGCLPPIAASHILPPAQTPVQRSITM</sequence>
<protein>
    <submittedName>
        <fullName evidence="1">Uncharacterized protein</fullName>
    </submittedName>
</protein>
<keyword evidence="2" id="KW-1185">Reference proteome</keyword>
<reference evidence="1 2" key="1">
    <citation type="journal article" date="2019" name="Int. J. Syst. Evol. Microbiol.">
        <title>The Global Catalogue of Microorganisms (GCM) 10K type strain sequencing project: providing services to taxonomists for standard genome sequencing and annotation.</title>
        <authorList>
            <consortium name="The Broad Institute Genomics Platform"/>
            <consortium name="The Broad Institute Genome Sequencing Center for Infectious Disease"/>
            <person name="Wu L."/>
            <person name="Ma J."/>
        </authorList>
    </citation>
    <scope>NUCLEOTIDE SEQUENCE [LARGE SCALE GENOMIC DNA]</scope>
    <source>
        <strain evidence="1 2">JCM 15933</strain>
    </source>
</reference>
<proteinExistence type="predicted"/>
<dbReference type="Proteomes" id="UP001501470">
    <property type="component" value="Unassembled WGS sequence"/>
</dbReference>
<gene>
    <name evidence="1" type="ORF">GCM10009827_064990</name>
</gene>
<name>A0ABN2BC13_9ACTN</name>
<evidence type="ECO:0000313" key="1">
    <source>
        <dbReference type="EMBL" id="GAA1537236.1"/>
    </source>
</evidence>
<organism evidence="1 2">
    <name type="scientific">Dactylosporangium maewongense</name>
    <dbReference type="NCBI Taxonomy" id="634393"/>
    <lineage>
        <taxon>Bacteria</taxon>
        <taxon>Bacillati</taxon>
        <taxon>Actinomycetota</taxon>
        <taxon>Actinomycetes</taxon>
        <taxon>Micromonosporales</taxon>
        <taxon>Micromonosporaceae</taxon>
        <taxon>Dactylosporangium</taxon>
    </lineage>
</organism>
<comment type="caution">
    <text evidence="1">The sequence shown here is derived from an EMBL/GenBank/DDBJ whole genome shotgun (WGS) entry which is preliminary data.</text>
</comment>
<evidence type="ECO:0000313" key="2">
    <source>
        <dbReference type="Proteomes" id="UP001501470"/>
    </source>
</evidence>